<evidence type="ECO:0000256" key="2">
    <source>
        <dbReference type="ARBA" id="ARBA00022771"/>
    </source>
</evidence>
<organism evidence="6 7">
    <name type="scientific">Panagrellus redivivus</name>
    <name type="common">Microworm</name>
    <dbReference type="NCBI Taxonomy" id="6233"/>
    <lineage>
        <taxon>Eukaryota</taxon>
        <taxon>Metazoa</taxon>
        <taxon>Ecdysozoa</taxon>
        <taxon>Nematoda</taxon>
        <taxon>Chromadorea</taxon>
        <taxon>Rhabditida</taxon>
        <taxon>Tylenchina</taxon>
        <taxon>Panagrolaimomorpha</taxon>
        <taxon>Panagrolaimoidea</taxon>
        <taxon>Panagrolaimidae</taxon>
        <taxon>Panagrellus</taxon>
    </lineage>
</organism>
<keyword evidence="1" id="KW-0479">Metal-binding</keyword>
<dbReference type="AlphaFoldDB" id="A0A7E4VXT1"/>
<reference evidence="7" key="2">
    <citation type="submission" date="2020-10" db="UniProtKB">
        <authorList>
            <consortium name="WormBaseParasite"/>
        </authorList>
    </citation>
    <scope>IDENTIFICATION</scope>
</reference>
<keyword evidence="3" id="KW-0862">Zinc</keyword>
<accession>A0A7E4VXT1</accession>
<evidence type="ECO:0000259" key="5">
    <source>
        <dbReference type="Pfam" id="PF02892"/>
    </source>
</evidence>
<keyword evidence="6" id="KW-1185">Reference proteome</keyword>
<dbReference type="GO" id="GO:0008270">
    <property type="term" value="F:zinc ion binding"/>
    <property type="evidence" value="ECO:0007669"/>
    <property type="project" value="UniProtKB-KW"/>
</dbReference>
<dbReference type="WBParaSite" id="Pan_g4574.t1">
    <property type="protein sequence ID" value="Pan_g4574.t1"/>
    <property type="gene ID" value="Pan_g4574"/>
</dbReference>
<evidence type="ECO:0000256" key="3">
    <source>
        <dbReference type="ARBA" id="ARBA00022833"/>
    </source>
</evidence>
<keyword evidence="2" id="KW-0863">Zinc-finger</keyword>
<dbReference type="GO" id="GO:0003677">
    <property type="term" value="F:DNA binding"/>
    <property type="evidence" value="ECO:0007669"/>
    <property type="project" value="InterPro"/>
</dbReference>
<evidence type="ECO:0000313" key="6">
    <source>
        <dbReference type="Proteomes" id="UP000492821"/>
    </source>
</evidence>
<protein>
    <submittedName>
        <fullName evidence="7">BED-type domain-containing protein</fullName>
    </submittedName>
</protein>
<evidence type="ECO:0000256" key="1">
    <source>
        <dbReference type="ARBA" id="ARBA00022723"/>
    </source>
</evidence>
<dbReference type="Proteomes" id="UP000492821">
    <property type="component" value="Unassembled WGS sequence"/>
</dbReference>
<dbReference type="Pfam" id="PF02892">
    <property type="entry name" value="zf-BED"/>
    <property type="match status" value="1"/>
</dbReference>
<dbReference type="InterPro" id="IPR003656">
    <property type="entry name" value="Znf_BED"/>
</dbReference>
<sequence>MTVFIDRQGKPARKLKKYQKKVSPTGTRLAHPGWTHFDIDFDDENTIICQYCLNRYDRSAVLPVLLGHIMVVHSDTNCYAFKKSAGFFAQKRVLFKLGKDNPYFDAIDDKTVSCRWCAKTHTNAEVSRLLTHLQQTHGSRSFNDFRADVLAHLDAGSIGSTARIKREKQEPGETLSSSATFQIPTWTPSAPAVVNNNFVDDKSTIVRVHHGDATSSSVNPGTAAAPIQSELPPEVSDGEDVQPRRKIANKKAELTRSRYNVRIVTNRMAQKWRRVGRMHPYEFEQPKNVHKHDGYGTNGCYKQYFKCHKHHAGCPFRMIAVNNKHMLKLYQYRHHNHTV</sequence>
<feature type="region of interest" description="Disordered" evidence="4">
    <location>
        <begin position="211"/>
        <end position="241"/>
    </location>
</feature>
<evidence type="ECO:0000313" key="7">
    <source>
        <dbReference type="WBParaSite" id="Pan_g4574.t1"/>
    </source>
</evidence>
<proteinExistence type="predicted"/>
<evidence type="ECO:0000256" key="4">
    <source>
        <dbReference type="SAM" id="MobiDB-lite"/>
    </source>
</evidence>
<reference evidence="6" key="1">
    <citation type="journal article" date="2013" name="Genetics">
        <title>The draft genome and transcriptome of Panagrellus redivivus are shaped by the harsh demands of a free-living lifestyle.</title>
        <authorList>
            <person name="Srinivasan J."/>
            <person name="Dillman A.R."/>
            <person name="Macchietto M.G."/>
            <person name="Heikkinen L."/>
            <person name="Lakso M."/>
            <person name="Fracchia K.M."/>
            <person name="Antoshechkin I."/>
            <person name="Mortazavi A."/>
            <person name="Wong G."/>
            <person name="Sternberg P.W."/>
        </authorList>
    </citation>
    <scope>NUCLEOTIDE SEQUENCE [LARGE SCALE GENOMIC DNA]</scope>
    <source>
        <strain evidence="6">MT8872</strain>
    </source>
</reference>
<feature type="domain" description="BED-type" evidence="5">
    <location>
        <begin position="103"/>
        <end position="137"/>
    </location>
</feature>
<name>A0A7E4VXT1_PANRE</name>